<dbReference type="eggNOG" id="ENOG5032ZX9">
    <property type="taxonomic scope" value="Bacteria"/>
</dbReference>
<evidence type="ECO:0000256" key="1">
    <source>
        <dbReference type="SAM" id="MobiDB-lite"/>
    </source>
</evidence>
<dbReference type="KEGG" id="lch:Lcho_3956"/>
<proteinExistence type="predicted"/>
<accession>B1Y8E4</accession>
<dbReference type="EMBL" id="CP001013">
    <property type="protein sequence ID" value="ACB36210.1"/>
    <property type="molecule type" value="Genomic_DNA"/>
</dbReference>
<dbReference type="STRING" id="395495.Lcho_3956"/>
<dbReference type="Proteomes" id="UP000001693">
    <property type="component" value="Chromosome"/>
</dbReference>
<organism evidence="2 3">
    <name type="scientific">Leptothrix cholodnii (strain ATCC 51168 / LMG 8142 / SP-6)</name>
    <name type="common">Leptothrix discophora (strain SP-6)</name>
    <dbReference type="NCBI Taxonomy" id="395495"/>
    <lineage>
        <taxon>Bacteria</taxon>
        <taxon>Pseudomonadati</taxon>
        <taxon>Pseudomonadota</taxon>
        <taxon>Betaproteobacteria</taxon>
        <taxon>Burkholderiales</taxon>
        <taxon>Sphaerotilaceae</taxon>
        <taxon>Leptothrix</taxon>
    </lineage>
</organism>
<keyword evidence="3" id="KW-1185">Reference proteome</keyword>
<feature type="region of interest" description="Disordered" evidence="1">
    <location>
        <begin position="64"/>
        <end position="86"/>
    </location>
</feature>
<protein>
    <recommendedName>
        <fullName evidence="4">DUF1840 domain-containing protein</fullName>
    </recommendedName>
</protein>
<evidence type="ECO:0000313" key="3">
    <source>
        <dbReference type="Proteomes" id="UP000001693"/>
    </source>
</evidence>
<dbReference type="OrthoDB" id="5296629at2"/>
<dbReference type="AlphaFoldDB" id="B1Y8E4"/>
<dbReference type="HOGENOM" id="CLU_146690_0_0_4"/>
<sequence>MLYKFKSKAAGDVIMTAPIGDRILRLLDREPAAQGIFEVEAMPGAIAALEAAIVADEALRRAAEAEAAADPEPRSPPPPGRDNVSLRQRAWPLIEMMKRCHAEDAPIVWGV</sequence>
<evidence type="ECO:0000313" key="2">
    <source>
        <dbReference type="EMBL" id="ACB36210.1"/>
    </source>
</evidence>
<dbReference type="RefSeq" id="WP_012348955.1">
    <property type="nucleotide sequence ID" value="NC_010524.1"/>
</dbReference>
<dbReference type="InterPro" id="IPR014991">
    <property type="entry name" value="DUF1840"/>
</dbReference>
<name>B1Y8E4_LEPCP</name>
<gene>
    <name evidence="2" type="ordered locus">Lcho_3956</name>
</gene>
<reference evidence="2 3" key="1">
    <citation type="submission" date="2008-03" db="EMBL/GenBank/DDBJ databases">
        <title>Complete sequence of Leptothrix cholodnii SP-6.</title>
        <authorList>
            <consortium name="US DOE Joint Genome Institute"/>
            <person name="Copeland A."/>
            <person name="Lucas S."/>
            <person name="Lapidus A."/>
            <person name="Glavina del Rio T."/>
            <person name="Dalin E."/>
            <person name="Tice H."/>
            <person name="Bruce D."/>
            <person name="Goodwin L."/>
            <person name="Pitluck S."/>
            <person name="Chertkov O."/>
            <person name="Brettin T."/>
            <person name="Detter J.C."/>
            <person name="Han C."/>
            <person name="Kuske C.R."/>
            <person name="Schmutz J."/>
            <person name="Larimer F."/>
            <person name="Land M."/>
            <person name="Hauser L."/>
            <person name="Kyrpides N."/>
            <person name="Lykidis A."/>
            <person name="Emerson D."/>
            <person name="Richardson P."/>
        </authorList>
    </citation>
    <scope>NUCLEOTIDE SEQUENCE [LARGE SCALE GENOMIC DNA]</scope>
    <source>
        <strain evidence="3">ATCC 51168 / LMG 8142 / SP-6</strain>
    </source>
</reference>
<dbReference type="Pfam" id="PF08895">
    <property type="entry name" value="DUF1840"/>
    <property type="match status" value="1"/>
</dbReference>
<evidence type="ECO:0008006" key="4">
    <source>
        <dbReference type="Google" id="ProtNLM"/>
    </source>
</evidence>